<evidence type="ECO:0000256" key="1">
    <source>
        <dbReference type="ARBA" id="ARBA00004236"/>
    </source>
</evidence>
<feature type="transmembrane region" description="Helical" evidence="8">
    <location>
        <begin position="255"/>
        <end position="279"/>
    </location>
</feature>
<evidence type="ECO:0000256" key="4">
    <source>
        <dbReference type="ARBA" id="ARBA00022859"/>
    </source>
</evidence>
<feature type="signal peptide" evidence="9">
    <location>
        <begin position="1"/>
        <end position="20"/>
    </location>
</feature>
<keyword evidence="7" id="KW-0325">Glycoprotein</keyword>
<feature type="chain" id="PRO_5018765760" description="Ig-like domain-containing protein" evidence="9">
    <location>
        <begin position="21"/>
        <end position="342"/>
    </location>
</feature>
<evidence type="ECO:0000313" key="12">
    <source>
        <dbReference type="Proteomes" id="UP000261340"/>
    </source>
</evidence>
<keyword evidence="5 8" id="KW-0472">Membrane</keyword>
<keyword evidence="2" id="KW-1003">Cell membrane</keyword>
<dbReference type="Ensembl" id="ENSACIT00000021488.1">
    <property type="protein sequence ID" value="ENSACIP00000020942.1"/>
    <property type="gene ID" value="ENSACIG00000016258.1"/>
</dbReference>
<keyword evidence="6" id="KW-1015">Disulfide bond</keyword>
<organism evidence="11 12">
    <name type="scientific">Amphilophus citrinellus</name>
    <name type="common">Midas cichlid</name>
    <name type="synonym">Cichlasoma citrinellum</name>
    <dbReference type="NCBI Taxonomy" id="61819"/>
    <lineage>
        <taxon>Eukaryota</taxon>
        <taxon>Metazoa</taxon>
        <taxon>Chordata</taxon>
        <taxon>Craniata</taxon>
        <taxon>Vertebrata</taxon>
        <taxon>Euteleostomi</taxon>
        <taxon>Actinopterygii</taxon>
        <taxon>Neopterygii</taxon>
        <taxon>Teleostei</taxon>
        <taxon>Neoteleostei</taxon>
        <taxon>Acanthomorphata</taxon>
        <taxon>Ovalentaria</taxon>
        <taxon>Cichlomorphae</taxon>
        <taxon>Cichliformes</taxon>
        <taxon>Cichlidae</taxon>
        <taxon>New World cichlids</taxon>
        <taxon>Cichlasomatinae</taxon>
        <taxon>Heroini</taxon>
        <taxon>Amphilophus</taxon>
    </lineage>
</organism>
<dbReference type="Gene3D" id="2.60.40.10">
    <property type="entry name" value="Immunoglobulins"/>
    <property type="match status" value="2"/>
</dbReference>
<evidence type="ECO:0000256" key="5">
    <source>
        <dbReference type="ARBA" id="ARBA00023136"/>
    </source>
</evidence>
<dbReference type="InterPro" id="IPR007110">
    <property type="entry name" value="Ig-like_dom"/>
</dbReference>
<evidence type="ECO:0000259" key="10">
    <source>
        <dbReference type="PROSITE" id="PS50835"/>
    </source>
</evidence>
<reference evidence="11" key="2">
    <citation type="submission" date="2025-09" db="UniProtKB">
        <authorList>
            <consortium name="Ensembl"/>
        </authorList>
    </citation>
    <scope>IDENTIFICATION</scope>
</reference>
<dbReference type="InterPro" id="IPR013783">
    <property type="entry name" value="Ig-like_fold"/>
</dbReference>
<dbReference type="GeneTree" id="ENSGT00950000182968"/>
<comment type="subcellular location">
    <subcellularLocation>
        <location evidence="1">Cell membrane</location>
    </subcellularLocation>
</comment>
<keyword evidence="8" id="KW-1133">Transmembrane helix</keyword>
<dbReference type="InterPro" id="IPR052051">
    <property type="entry name" value="TCR_complex_component"/>
</dbReference>
<proteinExistence type="predicted"/>
<evidence type="ECO:0000256" key="2">
    <source>
        <dbReference type="ARBA" id="ARBA00022475"/>
    </source>
</evidence>
<evidence type="ECO:0000256" key="3">
    <source>
        <dbReference type="ARBA" id="ARBA00022729"/>
    </source>
</evidence>
<dbReference type="InterPro" id="IPR013106">
    <property type="entry name" value="Ig_V-set"/>
</dbReference>
<dbReference type="SMART" id="SM00409">
    <property type="entry name" value="IG"/>
    <property type="match status" value="2"/>
</dbReference>
<dbReference type="GO" id="GO:0005886">
    <property type="term" value="C:plasma membrane"/>
    <property type="evidence" value="ECO:0007669"/>
    <property type="project" value="UniProtKB-SubCell"/>
</dbReference>
<dbReference type="PROSITE" id="PS50835">
    <property type="entry name" value="IG_LIKE"/>
    <property type="match status" value="2"/>
</dbReference>
<evidence type="ECO:0000256" key="6">
    <source>
        <dbReference type="ARBA" id="ARBA00023157"/>
    </source>
</evidence>
<dbReference type="InterPro" id="IPR003599">
    <property type="entry name" value="Ig_sub"/>
</dbReference>
<dbReference type="InterPro" id="IPR036179">
    <property type="entry name" value="Ig-like_dom_sf"/>
</dbReference>
<keyword evidence="4" id="KW-0391">Immunity</keyword>
<accession>A0A3Q0SDF2</accession>
<dbReference type="PANTHER" id="PTHR19433:SF127">
    <property type="entry name" value="NITR9"/>
    <property type="match status" value="1"/>
</dbReference>
<dbReference type="AlphaFoldDB" id="A0A3Q0SDF2"/>
<dbReference type="Pfam" id="PF07686">
    <property type="entry name" value="V-set"/>
    <property type="match status" value="2"/>
</dbReference>
<dbReference type="SMART" id="SM00406">
    <property type="entry name" value="IGv"/>
    <property type="match status" value="2"/>
</dbReference>
<keyword evidence="8" id="KW-0812">Transmembrane</keyword>
<dbReference type="PANTHER" id="PTHR19433">
    <property type="entry name" value="T-CELL RECEPTOR ALPHA CHAIN V REGION-RELATED"/>
    <property type="match status" value="1"/>
</dbReference>
<keyword evidence="12" id="KW-1185">Reference proteome</keyword>
<reference evidence="11" key="1">
    <citation type="submission" date="2025-08" db="UniProtKB">
        <authorList>
            <consortium name="Ensembl"/>
        </authorList>
    </citation>
    <scope>IDENTIFICATION</scope>
</reference>
<dbReference type="GO" id="GO:0009617">
    <property type="term" value="P:response to bacterium"/>
    <property type="evidence" value="ECO:0007669"/>
    <property type="project" value="TreeGrafter"/>
</dbReference>
<evidence type="ECO:0000256" key="9">
    <source>
        <dbReference type="SAM" id="SignalP"/>
    </source>
</evidence>
<evidence type="ECO:0000256" key="7">
    <source>
        <dbReference type="ARBA" id="ARBA00023180"/>
    </source>
</evidence>
<protein>
    <recommendedName>
        <fullName evidence="10">Ig-like domain-containing protein</fullName>
    </recommendedName>
</protein>
<dbReference type="Proteomes" id="UP000261340">
    <property type="component" value="Unplaced"/>
</dbReference>
<feature type="domain" description="Ig-like" evidence="10">
    <location>
        <begin position="136"/>
        <end position="231"/>
    </location>
</feature>
<name>A0A3Q0SDF2_AMPCI</name>
<keyword evidence="3 9" id="KW-0732">Signal</keyword>
<sequence length="342" mass="38399">MTSPMLAFYVTSLLLVQLAALNLSPSLNFKVVNAGQDVTLNCSFNLSTVAVMFYWYKQPLGQKPQLVSKFYKHDKNGTFSDEFKNEPRFELETVGRKNHLKISKVQTSDSATYYCISGYSYVYEFLEGIIIEVKDSSLVFQASVHQSTNEIIQSGGSVTLNCTVHTGTCDQEHSVYWFKNSEEFHPGLIYTHGGRNDQCEQNPTTQIQTCVYNLPMKSLNPSHAGTYYCAVASCGHILFGNGTELDIEGKWSSLVYVYVLGGALAFNSILLVFLAYAAYSMYKAKCCKCTVNVKPSKCSMRLLEAHYADHLHYAALKENKATRSRRQREDTVSECVYSSVKE</sequence>
<feature type="domain" description="Ig-like" evidence="10">
    <location>
        <begin position="25"/>
        <end position="115"/>
    </location>
</feature>
<dbReference type="GO" id="GO:0002376">
    <property type="term" value="P:immune system process"/>
    <property type="evidence" value="ECO:0007669"/>
    <property type="project" value="UniProtKB-KW"/>
</dbReference>
<dbReference type="SUPFAM" id="SSF48726">
    <property type="entry name" value="Immunoglobulin"/>
    <property type="match status" value="2"/>
</dbReference>
<evidence type="ECO:0000256" key="8">
    <source>
        <dbReference type="SAM" id="Phobius"/>
    </source>
</evidence>
<evidence type="ECO:0000313" key="11">
    <source>
        <dbReference type="Ensembl" id="ENSACIP00000020942.1"/>
    </source>
</evidence>